<accession>A0A8J5VPM5</accession>
<dbReference type="Proteomes" id="UP000729402">
    <property type="component" value="Unassembled WGS sequence"/>
</dbReference>
<gene>
    <name evidence="2" type="ORF">GUJ93_ZPchr0004g39098</name>
</gene>
<evidence type="ECO:0000313" key="3">
    <source>
        <dbReference type="Proteomes" id="UP000729402"/>
    </source>
</evidence>
<sequence>MSRTAACASDPPPSLSPALPNVDGGDTLAMHGLRVCTAPCTSYAAVWSDTACGKVQAIRSASSKPASTPNSSTLTTSHDAVRTDLMAANYLDGHLACRRTADLFKNKTPDRRRSCRRLASRSI</sequence>
<evidence type="ECO:0000313" key="2">
    <source>
        <dbReference type="EMBL" id="KAG8066286.1"/>
    </source>
</evidence>
<reference evidence="2" key="1">
    <citation type="journal article" date="2021" name="bioRxiv">
        <title>Whole Genome Assembly and Annotation of Northern Wild Rice, Zizania palustris L., Supports a Whole Genome Duplication in the Zizania Genus.</title>
        <authorList>
            <person name="Haas M."/>
            <person name="Kono T."/>
            <person name="Macchietto M."/>
            <person name="Millas R."/>
            <person name="McGilp L."/>
            <person name="Shao M."/>
            <person name="Duquette J."/>
            <person name="Hirsch C.N."/>
            <person name="Kimball J."/>
        </authorList>
    </citation>
    <scope>NUCLEOTIDE SEQUENCE</scope>
    <source>
        <tissue evidence="2">Fresh leaf tissue</tissue>
    </source>
</reference>
<comment type="caution">
    <text evidence="2">The sequence shown here is derived from an EMBL/GenBank/DDBJ whole genome shotgun (WGS) entry which is preliminary data.</text>
</comment>
<reference evidence="2" key="2">
    <citation type="submission" date="2021-02" db="EMBL/GenBank/DDBJ databases">
        <authorList>
            <person name="Kimball J.A."/>
            <person name="Haas M.W."/>
            <person name="Macchietto M."/>
            <person name="Kono T."/>
            <person name="Duquette J."/>
            <person name="Shao M."/>
        </authorList>
    </citation>
    <scope>NUCLEOTIDE SEQUENCE</scope>
    <source>
        <tissue evidence="2">Fresh leaf tissue</tissue>
    </source>
</reference>
<organism evidence="2 3">
    <name type="scientific">Zizania palustris</name>
    <name type="common">Northern wild rice</name>
    <dbReference type="NCBI Taxonomy" id="103762"/>
    <lineage>
        <taxon>Eukaryota</taxon>
        <taxon>Viridiplantae</taxon>
        <taxon>Streptophyta</taxon>
        <taxon>Embryophyta</taxon>
        <taxon>Tracheophyta</taxon>
        <taxon>Spermatophyta</taxon>
        <taxon>Magnoliopsida</taxon>
        <taxon>Liliopsida</taxon>
        <taxon>Poales</taxon>
        <taxon>Poaceae</taxon>
        <taxon>BOP clade</taxon>
        <taxon>Oryzoideae</taxon>
        <taxon>Oryzeae</taxon>
        <taxon>Zizaniinae</taxon>
        <taxon>Zizania</taxon>
    </lineage>
</organism>
<dbReference type="EMBL" id="JAAALK010000285">
    <property type="protein sequence ID" value="KAG8066286.1"/>
    <property type="molecule type" value="Genomic_DNA"/>
</dbReference>
<name>A0A8J5VPM5_ZIZPA</name>
<evidence type="ECO:0000256" key="1">
    <source>
        <dbReference type="SAM" id="MobiDB-lite"/>
    </source>
</evidence>
<keyword evidence="3" id="KW-1185">Reference proteome</keyword>
<feature type="region of interest" description="Disordered" evidence="1">
    <location>
        <begin position="1"/>
        <end position="22"/>
    </location>
</feature>
<proteinExistence type="predicted"/>
<dbReference type="AlphaFoldDB" id="A0A8J5VPM5"/>
<protein>
    <submittedName>
        <fullName evidence="2">Uncharacterized protein</fullName>
    </submittedName>
</protein>